<proteinExistence type="inferred from homology"/>
<accession>A0A9N8ZMD6</accession>
<evidence type="ECO:0000256" key="15">
    <source>
        <dbReference type="HAMAP-Rule" id="MF_03140"/>
    </source>
</evidence>
<evidence type="ECO:0000256" key="5">
    <source>
        <dbReference type="ARBA" id="ARBA00022723"/>
    </source>
</evidence>
<keyword evidence="7 15" id="KW-0227">DNA damage</keyword>
<dbReference type="InterPro" id="IPR036279">
    <property type="entry name" value="5-3_exonuclease_C_sf"/>
</dbReference>
<keyword evidence="12 15" id="KW-0234">DNA repair</keyword>
<evidence type="ECO:0000256" key="2">
    <source>
        <dbReference type="ARBA" id="ARBA00022553"/>
    </source>
</evidence>
<dbReference type="GO" id="GO:0005654">
    <property type="term" value="C:nucleoplasm"/>
    <property type="evidence" value="ECO:0007669"/>
    <property type="project" value="UniProtKB-SubCell"/>
</dbReference>
<dbReference type="GO" id="GO:0000287">
    <property type="term" value="F:magnesium ion binding"/>
    <property type="evidence" value="ECO:0007669"/>
    <property type="project" value="UniProtKB-UniRule"/>
</dbReference>
<keyword evidence="11 15" id="KW-0496">Mitochondrion</keyword>
<gene>
    <name evidence="19" type="ORF">ALEPTO_LOCUS3471</name>
</gene>
<dbReference type="PRINTS" id="PR00853">
    <property type="entry name" value="XPGRADSUPER"/>
</dbReference>
<dbReference type="Gene3D" id="1.10.150.20">
    <property type="entry name" value="5' to 3' exonuclease, C-terminal subdomain"/>
    <property type="match status" value="1"/>
</dbReference>
<keyword evidence="13 15" id="KW-0539">Nucleus</keyword>
<dbReference type="SMART" id="SM00279">
    <property type="entry name" value="HhH2"/>
    <property type="match status" value="1"/>
</dbReference>
<evidence type="ECO:0000256" key="16">
    <source>
        <dbReference type="SAM" id="MobiDB-lite"/>
    </source>
</evidence>
<dbReference type="PANTHER" id="PTHR11081">
    <property type="entry name" value="FLAP ENDONUCLEASE FAMILY MEMBER"/>
    <property type="match status" value="1"/>
</dbReference>
<reference evidence="19" key="1">
    <citation type="submission" date="2021-06" db="EMBL/GenBank/DDBJ databases">
        <authorList>
            <person name="Kallberg Y."/>
            <person name="Tangrot J."/>
            <person name="Rosling A."/>
        </authorList>
    </citation>
    <scope>NUCLEOTIDE SEQUENCE</scope>
    <source>
        <strain evidence="19">FL130A</strain>
    </source>
</reference>
<keyword evidence="5 15" id="KW-0479">Metal-binding</keyword>
<keyword evidence="8 15" id="KW-0378">Hydrolase</keyword>
<keyword evidence="10 15" id="KW-0460">Magnesium</keyword>
<evidence type="ECO:0000256" key="7">
    <source>
        <dbReference type="ARBA" id="ARBA00022763"/>
    </source>
</evidence>
<evidence type="ECO:0000313" key="19">
    <source>
        <dbReference type="EMBL" id="CAG8500764.1"/>
    </source>
</evidence>
<comment type="cofactor">
    <cofactor evidence="15">
        <name>Mg(2+)</name>
        <dbReference type="ChEBI" id="CHEBI:18420"/>
    </cofactor>
    <text evidence="15">Binds 2 magnesium ions per subunit. They probably participate in the reaction catalyzed by the enzyme. May bind an additional third magnesium ion after substrate binding.</text>
</comment>
<evidence type="ECO:0000256" key="9">
    <source>
        <dbReference type="ARBA" id="ARBA00022839"/>
    </source>
</evidence>
<dbReference type="InterPro" id="IPR006084">
    <property type="entry name" value="XPG/Rad2"/>
</dbReference>
<feature type="domain" description="XPG N-terminal" evidence="18">
    <location>
        <begin position="1"/>
        <end position="107"/>
    </location>
</feature>
<keyword evidence="9 15" id="KW-0269">Exonuclease</keyword>
<dbReference type="OrthoDB" id="1937206at2759"/>
<dbReference type="GO" id="GO:0003677">
    <property type="term" value="F:DNA binding"/>
    <property type="evidence" value="ECO:0007669"/>
    <property type="project" value="UniProtKB-UniRule"/>
</dbReference>
<dbReference type="GO" id="GO:0005739">
    <property type="term" value="C:mitochondrion"/>
    <property type="evidence" value="ECO:0007669"/>
    <property type="project" value="UniProtKB-SubCell"/>
</dbReference>
<comment type="similarity">
    <text evidence="14 15">Belongs to the XPG/RAD2 endonuclease family. FEN1 subfamily.</text>
</comment>
<evidence type="ECO:0000256" key="12">
    <source>
        <dbReference type="ARBA" id="ARBA00023204"/>
    </source>
</evidence>
<dbReference type="InterPro" id="IPR006085">
    <property type="entry name" value="XPG_DNA_repair_N"/>
</dbReference>
<dbReference type="InterPro" id="IPR029060">
    <property type="entry name" value="PIN-like_dom_sf"/>
</dbReference>
<evidence type="ECO:0000313" key="20">
    <source>
        <dbReference type="Proteomes" id="UP000789508"/>
    </source>
</evidence>
<dbReference type="EMBL" id="CAJVPS010000646">
    <property type="protein sequence ID" value="CAG8500764.1"/>
    <property type="molecule type" value="Genomic_DNA"/>
</dbReference>
<evidence type="ECO:0000256" key="10">
    <source>
        <dbReference type="ARBA" id="ARBA00022842"/>
    </source>
</evidence>
<evidence type="ECO:0000256" key="8">
    <source>
        <dbReference type="ARBA" id="ARBA00022801"/>
    </source>
</evidence>
<feature type="region of interest" description="Disordered" evidence="16">
    <location>
        <begin position="347"/>
        <end position="388"/>
    </location>
</feature>
<evidence type="ECO:0000256" key="4">
    <source>
        <dbReference type="ARBA" id="ARBA00022722"/>
    </source>
</evidence>
<dbReference type="AlphaFoldDB" id="A0A9N8ZMD6"/>
<evidence type="ECO:0000256" key="11">
    <source>
        <dbReference type="ARBA" id="ARBA00023128"/>
    </source>
</evidence>
<evidence type="ECO:0000256" key="14">
    <source>
        <dbReference type="ARBA" id="ARBA00034726"/>
    </source>
</evidence>
<dbReference type="GO" id="GO:0005730">
    <property type="term" value="C:nucleolus"/>
    <property type="evidence" value="ECO:0007669"/>
    <property type="project" value="UniProtKB-SubCell"/>
</dbReference>
<keyword evidence="6 15" id="KW-0255">Endonuclease</keyword>
<dbReference type="CDD" id="cd09907">
    <property type="entry name" value="H3TH_FEN1-Euk"/>
    <property type="match status" value="1"/>
</dbReference>
<dbReference type="CDD" id="cd09867">
    <property type="entry name" value="PIN_FEN1"/>
    <property type="match status" value="1"/>
</dbReference>
<dbReference type="FunFam" id="3.40.50.1010:FF:000003">
    <property type="entry name" value="Flap endonuclease 1"/>
    <property type="match status" value="1"/>
</dbReference>
<dbReference type="PROSITE" id="PS00841">
    <property type="entry name" value="XPG_1"/>
    <property type="match status" value="1"/>
</dbReference>
<dbReference type="Gene3D" id="3.40.50.1010">
    <property type="entry name" value="5'-nuclease"/>
    <property type="match status" value="1"/>
</dbReference>
<dbReference type="SUPFAM" id="SSF88723">
    <property type="entry name" value="PIN domain-like"/>
    <property type="match status" value="1"/>
</dbReference>
<dbReference type="Pfam" id="PF00752">
    <property type="entry name" value="XPG_N"/>
    <property type="match status" value="1"/>
</dbReference>
<dbReference type="PROSITE" id="PS00842">
    <property type="entry name" value="XPG_2"/>
    <property type="match status" value="1"/>
</dbReference>
<dbReference type="FunFam" id="1.10.150.20:FF:000009">
    <property type="entry name" value="Flap endonuclease 1"/>
    <property type="match status" value="1"/>
</dbReference>
<dbReference type="GO" id="GO:0006284">
    <property type="term" value="P:base-excision repair"/>
    <property type="evidence" value="ECO:0007669"/>
    <property type="project" value="UniProtKB-UniRule"/>
</dbReference>
<comment type="subcellular location">
    <subcellularLocation>
        <location evidence="1 15">Mitochondrion</location>
    </subcellularLocation>
    <subcellularLocation>
        <location evidence="15">Nucleus</location>
        <location evidence="15">Nucleolus</location>
    </subcellularLocation>
    <subcellularLocation>
        <location evidence="15">Nucleus</location>
        <location evidence="15">Nucleoplasm</location>
    </subcellularLocation>
    <text evidence="15">Resides mostly in the nucleoli and relocalizes to the nucleoplasm upon DNA damage.</text>
</comment>
<dbReference type="InterPro" id="IPR019974">
    <property type="entry name" value="XPG_CS"/>
</dbReference>
<dbReference type="InterPro" id="IPR008918">
    <property type="entry name" value="HhH2"/>
</dbReference>
<evidence type="ECO:0000259" key="17">
    <source>
        <dbReference type="SMART" id="SM00484"/>
    </source>
</evidence>
<dbReference type="GO" id="GO:0008409">
    <property type="term" value="F:5'-3' exonuclease activity"/>
    <property type="evidence" value="ECO:0007669"/>
    <property type="project" value="UniProtKB-UniRule"/>
</dbReference>
<keyword evidence="3 15" id="KW-0235">DNA replication</keyword>
<evidence type="ECO:0000256" key="6">
    <source>
        <dbReference type="ARBA" id="ARBA00022759"/>
    </source>
</evidence>
<comment type="function">
    <text evidence="15">Structure-specific nuclease with 5'-flap endonuclease and 5'-3' exonuclease activities involved in DNA replication and repair. During DNA replication, cleaves the 5'-overhanging flap structure that is generated by displacement synthesis when DNA polymerase encounters the 5'-end of a downstream Okazaki fragment. It enters the flap from the 5'-end and then tracks to cleave the flap base, leaving a nick for ligation. Also involved in the long patch base excision repair (LP-BER) pathway, by cleaving within the apurinic/apyrimidinic (AP) site-terminated flap. Acts as a genome stabilization factor that prevents flaps from equilibrating into structures that lead to duplications and deletions. Also possesses 5'-3' exonuclease activity on nicked or gapped double-stranded DNA, and exhibits RNase H activity. Also involved in replication and repair of rDNA and in repairing mitochondrial DNA.</text>
</comment>
<dbReference type="EC" id="3.1.-.-" evidence="15"/>
<keyword evidence="4 15" id="KW-0540">Nuclease</keyword>
<protein>
    <recommendedName>
        <fullName evidence="15">Flap endonuclease 1</fullName>
        <shortName evidence="15">FEN-1</shortName>
        <ecNumber evidence="15">3.1.-.-</ecNumber>
    </recommendedName>
    <alternativeName>
        <fullName evidence="15">Flap structure-specific endonuclease 1</fullName>
    </alternativeName>
</protein>
<evidence type="ECO:0000259" key="18">
    <source>
        <dbReference type="SMART" id="SM00485"/>
    </source>
</evidence>
<keyword evidence="20" id="KW-1185">Reference proteome</keyword>
<name>A0A9N8ZMD6_9GLOM</name>
<comment type="caution">
    <text evidence="19">The sequence shown here is derived from an EMBL/GenBank/DDBJ whole genome shotgun (WGS) entry which is preliminary data.</text>
</comment>
<dbReference type="GO" id="GO:0017108">
    <property type="term" value="F:5'-flap endonuclease activity"/>
    <property type="evidence" value="ECO:0007669"/>
    <property type="project" value="UniProtKB-UniRule"/>
</dbReference>
<dbReference type="SUPFAM" id="SSF47807">
    <property type="entry name" value="5' to 3' exonuclease, C-terminal subdomain"/>
    <property type="match status" value="1"/>
</dbReference>
<dbReference type="PANTHER" id="PTHR11081:SF9">
    <property type="entry name" value="FLAP ENDONUCLEASE 1"/>
    <property type="match status" value="1"/>
</dbReference>
<dbReference type="HAMAP" id="MF_00614">
    <property type="entry name" value="Fen"/>
    <property type="match status" value="1"/>
</dbReference>
<sequence length="388" mass="43767">MGIHGLHKLIGDNAPHAIKANEIKNYFGRKVAIDASMSLYQFLIAVRSEGQQLVNEAGETTSHLMGMFYRTIRMVENGIKPCYVFDGKPPTLKSGELAKRLERKKEANKSLEEAQETGNSADIDKFSRRMVRVTPQHNSECKKLLQMMGIPVVEAPCEAEAQCAALAREGKVFAAASEDMDTLTFGAPVLLRHLTFSEARKMPIDEIHTNKILEELGLKMEEFIDLCILLGCDYCESIKGIGPHRALEFIKKYKSLEEIINNIDTKKYPIPENWQFKDVRQLFLNPEVKDPKEIELKWGSPDVEAIVNYLVHEKGFNEERVRKGTDKLEKHLKSAVQGRLDTFFTTISASNTPSKRKAEDDKKKATKSKKTKTAETKSAGAKRGRPKK</sequence>
<dbReference type="SMART" id="SM00485">
    <property type="entry name" value="XPGN"/>
    <property type="match status" value="1"/>
</dbReference>
<dbReference type="SMART" id="SM00484">
    <property type="entry name" value="XPGI"/>
    <property type="match status" value="1"/>
</dbReference>
<feature type="domain" description="XPG-I" evidence="17">
    <location>
        <begin position="146"/>
        <end position="218"/>
    </location>
</feature>
<dbReference type="InterPro" id="IPR006086">
    <property type="entry name" value="XPG-I_dom"/>
</dbReference>
<dbReference type="InterPro" id="IPR023426">
    <property type="entry name" value="Flap_endonuc"/>
</dbReference>
<evidence type="ECO:0000256" key="1">
    <source>
        <dbReference type="ARBA" id="ARBA00004173"/>
    </source>
</evidence>
<evidence type="ECO:0000256" key="3">
    <source>
        <dbReference type="ARBA" id="ARBA00022705"/>
    </source>
</evidence>
<dbReference type="GO" id="GO:0043137">
    <property type="term" value="P:DNA replication, removal of RNA primer"/>
    <property type="evidence" value="ECO:0007669"/>
    <property type="project" value="UniProtKB-UniRule"/>
</dbReference>
<dbReference type="Proteomes" id="UP000789508">
    <property type="component" value="Unassembled WGS sequence"/>
</dbReference>
<keyword evidence="2 15" id="KW-0597">Phosphoprotein</keyword>
<dbReference type="Pfam" id="PF00867">
    <property type="entry name" value="XPG_I"/>
    <property type="match status" value="1"/>
</dbReference>
<evidence type="ECO:0000256" key="13">
    <source>
        <dbReference type="ARBA" id="ARBA00023242"/>
    </source>
</evidence>
<organism evidence="19 20">
    <name type="scientific">Ambispora leptoticha</name>
    <dbReference type="NCBI Taxonomy" id="144679"/>
    <lineage>
        <taxon>Eukaryota</taxon>
        <taxon>Fungi</taxon>
        <taxon>Fungi incertae sedis</taxon>
        <taxon>Mucoromycota</taxon>
        <taxon>Glomeromycotina</taxon>
        <taxon>Glomeromycetes</taxon>
        <taxon>Archaeosporales</taxon>
        <taxon>Ambisporaceae</taxon>
        <taxon>Ambispora</taxon>
    </lineage>
</organism>